<reference evidence="1" key="2">
    <citation type="submission" date="2020-06" db="EMBL/GenBank/DDBJ databases">
        <title>Helianthus annuus Genome sequencing and assembly Release 2.</title>
        <authorList>
            <person name="Gouzy J."/>
            <person name="Langlade N."/>
            <person name="Munos S."/>
        </authorList>
    </citation>
    <scope>NUCLEOTIDE SEQUENCE</scope>
    <source>
        <tissue evidence="1">Leaves</tissue>
    </source>
</reference>
<dbReference type="EMBL" id="MNCJ02000323">
    <property type="protein sequence ID" value="KAF5795466.1"/>
    <property type="molecule type" value="Genomic_DNA"/>
</dbReference>
<evidence type="ECO:0000313" key="1">
    <source>
        <dbReference type="EMBL" id="KAF5795466.1"/>
    </source>
</evidence>
<comment type="caution">
    <text evidence="1">The sequence shown here is derived from an EMBL/GenBank/DDBJ whole genome shotgun (WGS) entry which is preliminary data.</text>
</comment>
<dbReference type="Gramene" id="mRNA:HanXRQr2_Chr08g0340001">
    <property type="protein sequence ID" value="mRNA:HanXRQr2_Chr08g0340001"/>
    <property type="gene ID" value="HanXRQr2_Chr08g0340001"/>
</dbReference>
<accession>A0A9K3IF79</accession>
<keyword evidence="2" id="KW-1185">Reference proteome</keyword>
<reference evidence="1" key="1">
    <citation type="journal article" date="2017" name="Nature">
        <title>The sunflower genome provides insights into oil metabolism, flowering and Asterid evolution.</title>
        <authorList>
            <person name="Badouin H."/>
            <person name="Gouzy J."/>
            <person name="Grassa C.J."/>
            <person name="Murat F."/>
            <person name="Staton S.E."/>
            <person name="Cottret L."/>
            <person name="Lelandais-Briere C."/>
            <person name="Owens G.L."/>
            <person name="Carrere S."/>
            <person name="Mayjonade B."/>
            <person name="Legrand L."/>
            <person name="Gill N."/>
            <person name="Kane N.C."/>
            <person name="Bowers J.E."/>
            <person name="Hubner S."/>
            <person name="Bellec A."/>
            <person name="Berard A."/>
            <person name="Berges H."/>
            <person name="Blanchet N."/>
            <person name="Boniface M.C."/>
            <person name="Brunel D."/>
            <person name="Catrice O."/>
            <person name="Chaidir N."/>
            <person name="Claudel C."/>
            <person name="Donnadieu C."/>
            <person name="Faraut T."/>
            <person name="Fievet G."/>
            <person name="Helmstetter N."/>
            <person name="King M."/>
            <person name="Knapp S.J."/>
            <person name="Lai Z."/>
            <person name="Le Paslier M.C."/>
            <person name="Lippi Y."/>
            <person name="Lorenzon L."/>
            <person name="Mandel J.R."/>
            <person name="Marage G."/>
            <person name="Marchand G."/>
            <person name="Marquand E."/>
            <person name="Bret-Mestries E."/>
            <person name="Morien E."/>
            <person name="Nambeesan S."/>
            <person name="Nguyen T."/>
            <person name="Pegot-Espagnet P."/>
            <person name="Pouilly N."/>
            <person name="Raftis F."/>
            <person name="Sallet E."/>
            <person name="Schiex T."/>
            <person name="Thomas J."/>
            <person name="Vandecasteele C."/>
            <person name="Vares D."/>
            <person name="Vear F."/>
            <person name="Vautrin S."/>
            <person name="Crespi M."/>
            <person name="Mangin B."/>
            <person name="Burke J.M."/>
            <person name="Salse J."/>
            <person name="Munos S."/>
            <person name="Vincourt P."/>
            <person name="Rieseberg L.H."/>
            <person name="Langlade N.B."/>
        </authorList>
    </citation>
    <scope>NUCLEOTIDE SEQUENCE</scope>
    <source>
        <tissue evidence="1">Leaves</tissue>
    </source>
</reference>
<evidence type="ECO:0000313" key="2">
    <source>
        <dbReference type="Proteomes" id="UP000215914"/>
    </source>
</evidence>
<dbReference type="Proteomes" id="UP000215914">
    <property type="component" value="Unassembled WGS sequence"/>
</dbReference>
<dbReference type="AlphaFoldDB" id="A0A9K3IF79"/>
<proteinExistence type="predicted"/>
<protein>
    <submittedName>
        <fullName evidence="1">Uncharacterized protein</fullName>
    </submittedName>
</protein>
<name>A0A9K3IF79_HELAN</name>
<sequence>MGTLVGFGALTLQQAVIMDAVLEFSGADVGGVRSFDHFDRSYSDYVIGTS</sequence>
<organism evidence="1 2">
    <name type="scientific">Helianthus annuus</name>
    <name type="common">Common sunflower</name>
    <dbReference type="NCBI Taxonomy" id="4232"/>
    <lineage>
        <taxon>Eukaryota</taxon>
        <taxon>Viridiplantae</taxon>
        <taxon>Streptophyta</taxon>
        <taxon>Embryophyta</taxon>
        <taxon>Tracheophyta</taxon>
        <taxon>Spermatophyta</taxon>
        <taxon>Magnoliopsida</taxon>
        <taxon>eudicotyledons</taxon>
        <taxon>Gunneridae</taxon>
        <taxon>Pentapetalae</taxon>
        <taxon>asterids</taxon>
        <taxon>campanulids</taxon>
        <taxon>Asterales</taxon>
        <taxon>Asteraceae</taxon>
        <taxon>Asteroideae</taxon>
        <taxon>Heliantheae alliance</taxon>
        <taxon>Heliantheae</taxon>
        <taxon>Helianthus</taxon>
    </lineage>
</organism>
<gene>
    <name evidence="1" type="ORF">HanXRQr2_Chr08g0340001</name>
</gene>